<keyword evidence="2" id="KW-0238">DNA-binding</keyword>
<dbReference type="EMBL" id="CP108164">
    <property type="protein sequence ID" value="WTQ84297.1"/>
    <property type="molecule type" value="Genomic_DNA"/>
</dbReference>
<sequence length="317" mass="34781">MSPLLTTDAVPDQDKLDYWRTVVSSALVPMSVTPQDDRRFAGRIASDRLGYVRLSAVEADAQRTTRTRAHIARSGEALVAIGIQMRGKAHFTQAGQRATVGERQMIVYDTARPYSVEYPERFAARILHIPRRNLGLPDDRIDRLSGTVIDTAEGTGALLVPFLATLVTSTHMYSAAVAGRLAGHVVDLFATLVAEHGPAGGPRADGEHNALAARVRAYIDLHLGDPGLSPRTVAAEHHISVRYLHRVFEAEGVTVSRLVRQRRLEKSARELAGAKGAVPVVSAVAKRWGFVSPPHFSRVFRETFGYSPLEWWELHAS</sequence>
<evidence type="ECO:0000256" key="3">
    <source>
        <dbReference type="ARBA" id="ARBA00023163"/>
    </source>
</evidence>
<dbReference type="Gene3D" id="1.10.10.60">
    <property type="entry name" value="Homeodomain-like"/>
    <property type="match status" value="1"/>
</dbReference>
<accession>A0ABZ1KWG9</accession>
<evidence type="ECO:0000256" key="2">
    <source>
        <dbReference type="ARBA" id="ARBA00023125"/>
    </source>
</evidence>
<evidence type="ECO:0000259" key="4">
    <source>
        <dbReference type="PROSITE" id="PS01124"/>
    </source>
</evidence>
<protein>
    <submittedName>
        <fullName evidence="5">Helix-turn-helix domain-containing protein</fullName>
    </submittedName>
</protein>
<evidence type="ECO:0000313" key="5">
    <source>
        <dbReference type="EMBL" id="WTQ84297.1"/>
    </source>
</evidence>
<dbReference type="InterPro" id="IPR018060">
    <property type="entry name" value="HTH_AraC"/>
</dbReference>
<name>A0ABZ1KWG9_STRAH</name>
<proteinExistence type="predicted"/>
<dbReference type="GeneID" id="97284778"/>
<dbReference type="Proteomes" id="UP001622557">
    <property type="component" value="Chromosome"/>
</dbReference>
<dbReference type="Pfam" id="PF14525">
    <property type="entry name" value="AraC_binding_2"/>
    <property type="match status" value="1"/>
</dbReference>
<dbReference type="PANTHER" id="PTHR46796">
    <property type="entry name" value="HTH-TYPE TRANSCRIPTIONAL ACTIVATOR RHAS-RELATED"/>
    <property type="match status" value="1"/>
</dbReference>
<evidence type="ECO:0000256" key="1">
    <source>
        <dbReference type="ARBA" id="ARBA00023015"/>
    </source>
</evidence>
<keyword evidence="3" id="KW-0804">Transcription</keyword>
<dbReference type="SUPFAM" id="SSF46689">
    <property type="entry name" value="Homeodomain-like"/>
    <property type="match status" value="1"/>
</dbReference>
<dbReference type="InterPro" id="IPR050204">
    <property type="entry name" value="AraC_XylS_family_regulators"/>
</dbReference>
<dbReference type="PROSITE" id="PS01124">
    <property type="entry name" value="HTH_ARAC_FAMILY_2"/>
    <property type="match status" value="1"/>
</dbReference>
<gene>
    <name evidence="5" type="ORF">OG350_30100</name>
</gene>
<organism evidence="5 6">
    <name type="scientific">Streptomyces achromogenes</name>
    <dbReference type="NCBI Taxonomy" id="67255"/>
    <lineage>
        <taxon>Bacteria</taxon>
        <taxon>Bacillati</taxon>
        <taxon>Actinomycetota</taxon>
        <taxon>Actinomycetes</taxon>
        <taxon>Kitasatosporales</taxon>
        <taxon>Streptomycetaceae</taxon>
        <taxon>Streptomyces</taxon>
    </lineage>
</organism>
<dbReference type="RefSeq" id="WP_030606050.1">
    <property type="nucleotide sequence ID" value="NZ_CP108164.1"/>
</dbReference>
<reference evidence="5 6" key="1">
    <citation type="submission" date="2022-10" db="EMBL/GenBank/DDBJ databases">
        <title>The complete genomes of actinobacterial strains from the NBC collection.</title>
        <authorList>
            <person name="Joergensen T.S."/>
            <person name="Alvarez Arevalo M."/>
            <person name="Sterndorff E.B."/>
            <person name="Faurdal D."/>
            <person name="Vuksanovic O."/>
            <person name="Mourched A.-S."/>
            <person name="Charusanti P."/>
            <person name="Shaw S."/>
            <person name="Blin K."/>
            <person name="Weber T."/>
        </authorList>
    </citation>
    <scope>NUCLEOTIDE SEQUENCE [LARGE SCALE GENOMIC DNA]</scope>
    <source>
        <strain evidence="5 6">NBC_00156</strain>
    </source>
</reference>
<evidence type="ECO:0000313" key="6">
    <source>
        <dbReference type="Proteomes" id="UP001622557"/>
    </source>
</evidence>
<keyword evidence="1" id="KW-0805">Transcription regulation</keyword>
<feature type="domain" description="HTH araC/xylS-type" evidence="4">
    <location>
        <begin position="213"/>
        <end position="314"/>
    </location>
</feature>
<dbReference type="InterPro" id="IPR035418">
    <property type="entry name" value="AraC-bd_2"/>
</dbReference>
<dbReference type="PANTHER" id="PTHR46796:SF6">
    <property type="entry name" value="ARAC SUBFAMILY"/>
    <property type="match status" value="1"/>
</dbReference>
<keyword evidence="6" id="KW-1185">Reference proteome</keyword>
<dbReference type="Pfam" id="PF12833">
    <property type="entry name" value="HTH_18"/>
    <property type="match status" value="1"/>
</dbReference>
<dbReference type="InterPro" id="IPR009057">
    <property type="entry name" value="Homeodomain-like_sf"/>
</dbReference>
<dbReference type="SMART" id="SM00342">
    <property type="entry name" value="HTH_ARAC"/>
    <property type="match status" value="1"/>
</dbReference>